<dbReference type="Proteomes" id="UP000272942">
    <property type="component" value="Unassembled WGS sequence"/>
</dbReference>
<protein>
    <submittedName>
        <fullName evidence="1">Uncharacterized protein</fullName>
    </submittedName>
</protein>
<name>A0A3P8GVL7_9TREM</name>
<proteinExistence type="predicted"/>
<dbReference type="OrthoDB" id="6235974at2759"/>
<keyword evidence="2" id="KW-1185">Reference proteome</keyword>
<reference evidence="1 2" key="1">
    <citation type="submission" date="2018-11" db="EMBL/GenBank/DDBJ databases">
        <authorList>
            <consortium name="Pathogen Informatics"/>
        </authorList>
    </citation>
    <scope>NUCLEOTIDE SEQUENCE [LARGE SCALE GENOMIC DNA]</scope>
    <source>
        <strain evidence="1 2">Egypt</strain>
    </source>
</reference>
<organism evidence="1 2">
    <name type="scientific">Echinostoma caproni</name>
    <dbReference type="NCBI Taxonomy" id="27848"/>
    <lineage>
        <taxon>Eukaryota</taxon>
        <taxon>Metazoa</taxon>
        <taxon>Spiralia</taxon>
        <taxon>Lophotrochozoa</taxon>
        <taxon>Platyhelminthes</taxon>
        <taxon>Trematoda</taxon>
        <taxon>Digenea</taxon>
        <taxon>Plagiorchiida</taxon>
        <taxon>Echinostomata</taxon>
        <taxon>Echinostomatoidea</taxon>
        <taxon>Echinostomatidae</taxon>
        <taxon>Echinostoma</taxon>
    </lineage>
</organism>
<accession>A0A3P8GVL7</accession>
<evidence type="ECO:0000313" key="2">
    <source>
        <dbReference type="Proteomes" id="UP000272942"/>
    </source>
</evidence>
<gene>
    <name evidence="1" type="ORF">ECPE_LOCUS15965</name>
</gene>
<sequence>MGPLYVKQLLKMPNLSPELEARIKAKHAEFRAYFRVSQIEEMFKYGDEGQHFQTQVHSIYPMVGIGCAFGCKRTLT</sequence>
<dbReference type="EMBL" id="UZAN01062472">
    <property type="protein sequence ID" value="VDP93237.1"/>
    <property type="molecule type" value="Genomic_DNA"/>
</dbReference>
<evidence type="ECO:0000313" key="1">
    <source>
        <dbReference type="EMBL" id="VDP93237.1"/>
    </source>
</evidence>
<dbReference type="AlphaFoldDB" id="A0A3P8GVL7"/>